<reference evidence="1" key="1">
    <citation type="submission" date="2024-07" db="EMBL/GenBank/DDBJ databases">
        <title>Metagenome and Metagenome-Assembled Genomes of Archaea from a hot spring from the geothermal field of Los Azufres, Mexico.</title>
        <authorList>
            <person name="Marin-Paredes R."/>
            <person name="Martinez-Romero E."/>
            <person name="Servin-Garciduenas L.E."/>
        </authorList>
    </citation>
    <scope>NUCLEOTIDE SEQUENCE</scope>
</reference>
<proteinExistence type="predicted"/>
<protein>
    <submittedName>
        <fullName evidence="1">7-carboxy-7-deazaguanine synthase QueE</fullName>
    </submittedName>
</protein>
<name>A0ACC6V332_9CREN</name>
<dbReference type="EMBL" id="JZWT02000036">
    <property type="protein sequence ID" value="MFB6491459.1"/>
    <property type="molecule type" value="Genomic_DNA"/>
</dbReference>
<dbReference type="Proteomes" id="UP000033636">
    <property type="component" value="Unassembled WGS sequence"/>
</dbReference>
<accession>A0ACC6V332</accession>
<evidence type="ECO:0000313" key="2">
    <source>
        <dbReference type="Proteomes" id="UP000033636"/>
    </source>
</evidence>
<organism evidence="1 2">
    <name type="scientific">Thermoproteus sp. AZ2</name>
    <dbReference type="NCBI Taxonomy" id="1609232"/>
    <lineage>
        <taxon>Archaea</taxon>
        <taxon>Thermoproteota</taxon>
        <taxon>Thermoprotei</taxon>
        <taxon>Thermoproteales</taxon>
        <taxon>Thermoproteaceae</taxon>
        <taxon>Thermoproteus</taxon>
    </lineage>
</organism>
<evidence type="ECO:0000313" key="1">
    <source>
        <dbReference type="EMBL" id="MFB6491459.1"/>
    </source>
</evidence>
<sequence>MRLSVVEIFNSIQGEGVNLGKPATFIRLAGCPLRCAYCDTKYSWDVAAGKALAPEEVLAEVEALGPRRHLVVTGGEPMIWAGRGLEELLCGLRKFGEVEVETSGAYAPTQGVDRCVDYYDVSPKLSNAGVRRYALSGFYPRSEKAWFKFVVGSRADVDEALRLIEAAGIPRDRALLMPLSQSPEEQRAVLAEIWDYASSLGLRITPRLHIFVWGAERGR</sequence>
<gene>
    <name evidence="1" type="ORF">TU35_009570</name>
</gene>
<comment type="caution">
    <text evidence="1">The sequence shown here is derived from an EMBL/GenBank/DDBJ whole genome shotgun (WGS) entry which is preliminary data.</text>
</comment>